<evidence type="ECO:0000313" key="2">
    <source>
        <dbReference type="EMBL" id="KAF9991977.1"/>
    </source>
</evidence>
<feature type="region of interest" description="Disordered" evidence="1">
    <location>
        <begin position="1"/>
        <end position="21"/>
    </location>
</feature>
<keyword evidence="3" id="KW-1185">Reference proteome</keyword>
<protein>
    <submittedName>
        <fullName evidence="2">Uncharacterized protein</fullName>
    </submittedName>
</protein>
<dbReference type="Proteomes" id="UP000749646">
    <property type="component" value="Unassembled WGS sequence"/>
</dbReference>
<evidence type="ECO:0000313" key="3">
    <source>
        <dbReference type="Proteomes" id="UP000749646"/>
    </source>
</evidence>
<dbReference type="AlphaFoldDB" id="A0A9P6SR28"/>
<sequence length="100" mass="11272">METEHPTTQMYNKNWSKSSDRHYRNGTLELQTKLITKITKGIMSSTTNIVINDELSAIENFLAIVPMTGYAVPMTGYAVPFFSFSETDLVGIFMINDIIS</sequence>
<reference evidence="2" key="1">
    <citation type="journal article" date="2020" name="Fungal Divers.">
        <title>Resolving the Mortierellaceae phylogeny through synthesis of multi-gene phylogenetics and phylogenomics.</title>
        <authorList>
            <person name="Vandepol N."/>
            <person name="Liber J."/>
            <person name="Desiro A."/>
            <person name="Na H."/>
            <person name="Kennedy M."/>
            <person name="Barry K."/>
            <person name="Grigoriev I.V."/>
            <person name="Miller A.N."/>
            <person name="O'Donnell K."/>
            <person name="Stajich J.E."/>
            <person name="Bonito G."/>
        </authorList>
    </citation>
    <scope>NUCLEOTIDE SEQUENCE</scope>
    <source>
        <strain evidence="2">MES-2147</strain>
    </source>
</reference>
<evidence type="ECO:0000256" key="1">
    <source>
        <dbReference type="SAM" id="MobiDB-lite"/>
    </source>
</evidence>
<dbReference type="EMBL" id="JAAAHW010002426">
    <property type="protein sequence ID" value="KAF9991977.1"/>
    <property type="molecule type" value="Genomic_DNA"/>
</dbReference>
<name>A0A9P6SR28_9FUNG</name>
<gene>
    <name evidence="2" type="ORF">BGZ65_012866</name>
</gene>
<feature type="compositionally biased region" description="Polar residues" evidence="1">
    <location>
        <begin position="1"/>
        <end position="17"/>
    </location>
</feature>
<accession>A0A9P6SR28</accession>
<proteinExistence type="predicted"/>
<dbReference type="OrthoDB" id="2441143at2759"/>
<organism evidence="2 3">
    <name type="scientific">Modicella reniformis</name>
    <dbReference type="NCBI Taxonomy" id="1440133"/>
    <lineage>
        <taxon>Eukaryota</taxon>
        <taxon>Fungi</taxon>
        <taxon>Fungi incertae sedis</taxon>
        <taxon>Mucoromycota</taxon>
        <taxon>Mortierellomycotina</taxon>
        <taxon>Mortierellomycetes</taxon>
        <taxon>Mortierellales</taxon>
        <taxon>Mortierellaceae</taxon>
        <taxon>Modicella</taxon>
    </lineage>
</organism>
<comment type="caution">
    <text evidence="2">The sequence shown here is derived from an EMBL/GenBank/DDBJ whole genome shotgun (WGS) entry which is preliminary data.</text>
</comment>